<keyword evidence="2 4" id="KW-0238">DNA-binding</keyword>
<keyword evidence="9" id="KW-1185">Reference proteome</keyword>
<sequence length="204" mass="22649">MTQHEPDDSDERRRSIGSRRNPQTQQAILEAAEALLIEGGVAGFSIEAVARRARAGKPTIYRWWPNKTALLLEVYHRQKVAPVHNDTGKIETDVALFLTHLMAHWGNTGAGQVFRFIVAEAQRDAVAAEALRRYGAERRAQTGKIFTRGIERGELRGDVDAELAAEILSGFAWQRLLTGRLQISAEEASQVARQMVRGLLAPGR</sequence>
<dbReference type="PRINTS" id="PR00455">
    <property type="entry name" value="HTHTETR"/>
</dbReference>
<dbReference type="EMBL" id="FQVC01000016">
    <property type="protein sequence ID" value="SHF88779.1"/>
    <property type="molecule type" value="Genomic_DNA"/>
</dbReference>
<dbReference type="PANTHER" id="PTHR30055">
    <property type="entry name" value="HTH-TYPE TRANSCRIPTIONAL REGULATOR RUTR"/>
    <property type="match status" value="1"/>
</dbReference>
<dbReference type="PANTHER" id="PTHR30055:SF148">
    <property type="entry name" value="TETR-FAMILY TRANSCRIPTIONAL REGULATOR"/>
    <property type="match status" value="1"/>
</dbReference>
<gene>
    <name evidence="8" type="ORF">SAMN02745223_03806</name>
    <name evidence="7" type="ORF">VW29_07025</name>
</gene>
<dbReference type="OrthoDB" id="9796019at2"/>
<dbReference type="InterPro" id="IPR001647">
    <property type="entry name" value="HTH_TetR"/>
</dbReference>
<evidence type="ECO:0000256" key="3">
    <source>
        <dbReference type="ARBA" id="ARBA00023163"/>
    </source>
</evidence>
<dbReference type="InterPro" id="IPR036271">
    <property type="entry name" value="Tet_transcr_reg_TetR-rel_C_sf"/>
</dbReference>
<dbReference type="Gene3D" id="1.10.10.60">
    <property type="entry name" value="Homeodomain-like"/>
    <property type="match status" value="1"/>
</dbReference>
<dbReference type="SUPFAM" id="SSF48498">
    <property type="entry name" value="Tetracyclin repressor-like, C-terminal domain"/>
    <property type="match status" value="1"/>
</dbReference>
<evidence type="ECO:0000313" key="8">
    <source>
        <dbReference type="EMBL" id="SHF88779.1"/>
    </source>
</evidence>
<dbReference type="GO" id="GO:0003700">
    <property type="term" value="F:DNA-binding transcription factor activity"/>
    <property type="evidence" value="ECO:0007669"/>
    <property type="project" value="TreeGrafter"/>
</dbReference>
<dbReference type="EMBL" id="LAJF01000059">
    <property type="protein sequence ID" value="KKB85293.1"/>
    <property type="molecule type" value="Genomic_DNA"/>
</dbReference>
<evidence type="ECO:0000313" key="9">
    <source>
        <dbReference type="Proteomes" id="UP000033608"/>
    </source>
</evidence>
<reference evidence="7 9" key="1">
    <citation type="submission" date="2015-03" db="EMBL/GenBank/DDBJ databases">
        <authorList>
            <person name="Hassan Y.I."/>
            <person name="Lepp D."/>
            <person name="Zhou T."/>
        </authorList>
    </citation>
    <scope>NUCLEOTIDE SEQUENCE [LARGE SCALE GENOMIC DNA]</scope>
    <source>
        <strain evidence="7 9">DSM 17137</strain>
    </source>
</reference>
<evidence type="ECO:0000256" key="5">
    <source>
        <dbReference type="SAM" id="MobiDB-lite"/>
    </source>
</evidence>
<accession>A0A0F5LSH5</accession>
<keyword evidence="1" id="KW-0805">Transcription regulation</keyword>
<dbReference type="GO" id="GO:0000976">
    <property type="term" value="F:transcription cis-regulatory region binding"/>
    <property type="evidence" value="ECO:0007669"/>
    <property type="project" value="TreeGrafter"/>
</dbReference>
<dbReference type="Pfam" id="PF00440">
    <property type="entry name" value="TetR_N"/>
    <property type="match status" value="1"/>
</dbReference>
<evidence type="ECO:0000259" key="6">
    <source>
        <dbReference type="PROSITE" id="PS50977"/>
    </source>
</evidence>
<dbReference type="RefSeq" id="WP_046134599.1">
    <property type="nucleotide sequence ID" value="NZ_FQVC01000016.1"/>
</dbReference>
<feature type="domain" description="HTH tetR-type" evidence="6">
    <location>
        <begin position="22"/>
        <end position="82"/>
    </location>
</feature>
<dbReference type="PATRIC" id="fig|1121477.3.peg.2494"/>
<keyword evidence="3" id="KW-0804">Transcription</keyword>
<name>A0A0F5LSH5_9HYPH</name>
<feature type="DNA-binding region" description="H-T-H motif" evidence="4">
    <location>
        <begin position="45"/>
        <end position="64"/>
    </location>
</feature>
<dbReference type="Proteomes" id="UP000033608">
    <property type="component" value="Unassembled WGS sequence"/>
</dbReference>
<evidence type="ECO:0000256" key="4">
    <source>
        <dbReference type="PROSITE-ProRule" id="PRU00335"/>
    </source>
</evidence>
<dbReference type="Pfam" id="PF16859">
    <property type="entry name" value="TetR_C_11"/>
    <property type="match status" value="1"/>
</dbReference>
<dbReference type="InterPro" id="IPR009057">
    <property type="entry name" value="Homeodomain-like_sf"/>
</dbReference>
<reference evidence="8 10" key="2">
    <citation type="submission" date="2016-11" db="EMBL/GenBank/DDBJ databases">
        <authorList>
            <person name="Jaros S."/>
            <person name="Januszkiewicz K."/>
            <person name="Wedrychowicz H."/>
        </authorList>
    </citation>
    <scope>NUCLEOTIDE SEQUENCE [LARGE SCALE GENOMIC DNA]</scope>
    <source>
        <strain evidence="8 10">DSM 17137</strain>
    </source>
</reference>
<dbReference type="SUPFAM" id="SSF46689">
    <property type="entry name" value="Homeodomain-like"/>
    <property type="match status" value="1"/>
</dbReference>
<evidence type="ECO:0000313" key="7">
    <source>
        <dbReference type="EMBL" id="KKB85293.1"/>
    </source>
</evidence>
<evidence type="ECO:0000256" key="1">
    <source>
        <dbReference type="ARBA" id="ARBA00023015"/>
    </source>
</evidence>
<dbReference type="Gene3D" id="1.10.357.10">
    <property type="entry name" value="Tetracycline Repressor, domain 2"/>
    <property type="match status" value="1"/>
</dbReference>
<dbReference type="AlphaFoldDB" id="A0A0F5LSH5"/>
<proteinExistence type="predicted"/>
<dbReference type="PROSITE" id="PS50977">
    <property type="entry name" value="HTH_TETR_2"/>
    <property type="match status" value="1"/>
</dbReference>
<dbReference type="InterPro" id="IPR050109">
    <property type="entry name" value="HTH-type_TetR-like_transc_reg"/>
</dbReference>
<dbReference type="Proteomes" id="UP000184533">
    <property type="component" value="Unassembled WGS sequence"/>
</dbReference>
<evidence type="ECO:0000313" key="10">
    <source>
        <dbReference type="Proteomes" id="UP000184533"/>
    </source>
</evidence>
<feature type="compositionally biased region" description="Basic and acidic residues" evidence="5">
    <location>
        <begin position="1"/>
        <end position="14"/>
    </location>
</feature>
<evidence type="ECO:0000256" key="2">
    <source>
        <dbReference type="ARBA" id="ARBA00023125"/>
    </source>
</evidence>
<feature type="region of interest" description="Disordered" evidence="5">
    <location>
        <begin position="1"/>
        <end position="23"/>
    </location>
</feature>
<protein>
    <submittedName>
        <fullName evidence="7">TetR family transcriptional regulator</fullName>
    </submittedName>
    <submittedName>
        <fullName evidence="8">Transcriptional regulator, TetR family</fullName>
    </submittedName>
</protein>
<dbReference type="InterPro" id="IPR011075">
    <property type="entry name" value="TetR_C"/>
</dbReference>
<organism evidence="7 9">
    <name type="scientific">Devosia limi DSM 17137</name>
    <dbReference type="NCBI Taxonomy" id="1121477"/>
    <lineage>
        <taxon>Bacteria</taxon>
        <taxon>Pseudomonadati</taxon>
        <taxon>Pseudomonadota</taxon>
        <taxon>Alphaproteobacteria</taxon>
        <taxon>Hyphomicrobiales</taxon>
        <taxon>Devosiaceae</taxon>
        <taxon>Devosia</taxon>
    </lineage>
</organism>